<accession>A0A165MDT4</accession>
<organism evidence="1 2">
    <name type="scientific">Neolentinus lepideus HHB14362 ss-1</name>
    <dbReference type="NCBI Taxonomy" id="1314782"/>
    <lineage>
        <taxon>Eukaryota</taxon>
        <taxon>Fungi</taxon>
        <taxon>Dikarya</taxon>
        <taxon>Basidiomycota</taxon>
        <taxon>Agaricomycotina</taxon>
        <taxon>Agaricomycetes</taxon>
        <taxon>Gloeophyllales</taxon>
        <taxon>Gloeophyllaceae</taxon>
        <taxon>Neolentinus</taxon>
    </lineage>
</organism>
<evidence type="ECO:0000313" key="2">
    <source>
        <dbReference type="Proteomes" id="UP000076761"/>
    </source>
</evidence>
<name>A0A165MDT4_9AGAM</name>
<gene>
    <name evidence="1" type="ORF">NEOLEDRAFT_1184484</name>
</gene>
<dbReference type="AlphaFoldDB" id="A0A165MDT4"/>
<dbReference type="InParanoid" id="A0A165MDT4"/>
<dbReference type="Proteomes" id="UP000076761">
    <property type="component" value="Unassembled WGS sequence"/>
</dbReference>
<reference evidence="1 2" key="1">
    <citation type="journal article" date="2016" name="Mol. Biol. Evol.">
        <title>Comparative Genomics of Early-Diverging Mushroom-Forming Fungi Provides Insights into the Origins of Lignocellulose Decay Capabilities.</title>
        <authorList>
            <person name="Nagy L.G."/>
            <person name="Riley R."/>
            <person name="Tritt A."/>
            <person name="Adam C."/>
            <person name="Daum C."/>
            <person name="Floudas D."/>
            <person name="Sun H."/>
            <person name="Yadav J.S."/>
            <person name="Pangilinan J."/>
            <person name="Larsson K.H."/>
            <person name="Matsuura K."/>
            <person name="Barry K."/>
            <person name="Labutti K."/>
            <person name="Kuo R."/>
            <person name="Ohm R.A."/>
            <person name="Bhattacharya S.S."/>
            <person name="Shirouzu T."/>
            <person name="Yoshinaga Y."/>
            <person name="Martin F.M."/>
            <person name="Grigoriev I.V."/>
            <person name="Hibbett D.S."/>
        </authorList>
    </citation>
    <scope>NUCLEOTIDE SEQUENCE [LARGE SCALE GENOMIC DNA]</scope>
    <source>
        <strain evidence="1 2">HHB14362 ss-1</strain>
    </source>
</reference>
<evidence type="ECO:0000313" key="1">
    <source>
        <dbReference type="EMBL" id="KZT18210.1"/>
    </source>
</evidence>
<protein>
    <submittedName>
        <fullName evidence="1">Uncharacterized protein</fullName>
    </submittedName>
</protein>
<proteinExistence type="predicted"/>
<dbReference type="EMBL" id="KV425698">
    <property type="protein sequence ID" value="KZT18210.1"/>
    <property type="molecule type" value="Genomic_DNA"/>
</dbReference>
<keyword evidence="2" id="KW-1185">Reference proteome</keyword>
<sequence>MARPIPPNPCLQELDTVKLVIDTTNFNRWNYHLENQHRAVRSTIKQLQDHL</sequence>